<comment type="caution">
    <text evidence="4">The sequence shown here is derived from an EMBL/GenBank/DDBJ whole genome shotgun (WGS) entry which is preliminary data.</text>
</comment>
<dbReference type="Proteomes" id="UP000484015">
    <property type="component" value="Unassembled WGS sequence"/>
</dbReference>
<gene>
    <name evidence="4" type="ORF">GM668_28870</name>
</gene>
<evidence type="ECO:0000313" key="4">
    <source>
        <dbReference type="EMBL" id="MTW06097.1"/>
    </source>
</evidence>
<accession>A0A6L6Q8I6</accession>
<organism evidence="4 5">
    <name type="scientific">Pseudoduganella ginsengisoli</name>
    <dbReference type="NCBI Taxonomy" id="1462440"/>
    <lineage>
        <taxon>Bacteria</taxon>
        <taxon>Pseudomonadati</taxon>
        <taxon>Pseudomonadota</taxon>
        <taxon>Betaproteobacteria</taxon>
        <taxon>Burkholderiales</taxon>
        <taxon>Oxalobacteraceae</taxon>
        <taxon>Telluria group</taxon>
        <taxon>Pseudoduganella</taxon>
    </lineage>
</organism>
<reference evidence="4 5" key="1">
    <citation type="submission" date="2019-11" db="EMBL/GenBank/DDBJ databases">
        <title>Type strains purchased from KCTC, JCM and DSMZ.</title>
        <authorList>
            <person name="Lu H."/>
        </authorList>
    </citation>
    <scope>NUCLEOTIDE SEQUENCE [LARGE SCALE GENOMIC DNA]</scope>
    <source>
        <strain evidence="4 5">KCTC 42409</strain>
    </source>
</reference>
<evidence type="ECO:0000256" key="1">
    <source>
        <dbReference type="ARBA" id="ARBA00022737"/>
    </source>
</evidence>
<feature type="domain" description="Teneurin-like YD-shell" evidence="3">
    <location>
        <begin position="45"/>
        <end position="184"/>
    </location>
</feature>
<dbReference type="InterPro" id="IPR006530">
    <property type="entry name" value="YD"/>
</dbReference>
<proteinExistence type="predicted"/>
<feature type="compositionally biased region" description="Polar residues" evidence="2">
    <location>
        <begin position="30"/>
        <end position="63"/>
    </location>
</feature>
<dbReference type="PANTHER" id="PTHR32305">
    <property type="match status" value="1"/>
</dbReference>
<evidence type="ECO:0000313" key="5">
    <source>
        <dbReference type="Proteomes" id="UP000484015"/>
    </source>
</evidence>
<dbReference type="Pfam" id="PF25023">
    <property type="entry name" value="TEN_YD-shell"/>
    <property type="match status" value="1"/>
</dbReference>
<sequence length="706" mass="76537">MADYTTFPLTSVDIAANVTSSHATRKVPSFNGSTTAGTVSGEFTTQQTADSLGRPSSVTGNASQRMDYTYDGNGNLKTATDALSHVTSYDYDNVNRLKTVTMPDGGTIVYNYDVDGRLYTVIDPRNLTTIYTYNAFGDVMTRNSPDTGLTSYTYDTGGRLLTETRADGKVVSYGWDKLGRRTTRTVAGVTETFTDDGGTYGKGRLSGLSDASGTTIYSYNANGQLTSQVNVIGGSSYTTSWGYDATTGRNTSMTYPGGVVLGYTYDGAGRLSGVTSNIPGMPTLADNFLRQPATNILYGWRFGNGLPRLITLDADGRITQLASQTAHDLTYGYTANANTIESITDNVYRAQSGTLPYEASDSIYTLDPSSNRISSISGGINRSFGYDSLGNVTSDTGRILTYDDFNRMKSYTGSGVTTSYVSNALNQRAQKGSTRYVYAADGRLLYEAGATATSYVWLEGQLLGIARNNTFYASHNDHLGRPQVMTNSAKAVGWRASNTPFDRSVAVDTIGGMNLGFPGQYYDAESGLWYNWNRYYDAGIGRYLQSDPIGLSGGINTYVYVGGNAISRLDPLGLADLNLFNPYTQHDKLLYEGANNWKIPNVYTIAGHGNPGNMEDSRDGRAIPIRPDDLAKIVENDPNWKHKPITIGSCNVGNAWPDGFQGKPHWAPFAQDLANRLGVPVTAPTTFVRFPLPSSGFFKTYNPQTR</sequence>
<dbReference type="InterPro" id="IPR022385">
    <property type="entry name" value="Rhs_assc_core"/>
</dbReference>
<evidence type="ECO:0000256" key="2">
    <source>
        <dbReference type="SAM" id="MobiDB-lite"/>
    </source>
</evidence>
<dbReference type="NCBIfam" id="TIGR03696">
    <property type="entry name" value="Rhs_assc_core"/>
    <property type="match status" value="1"/>
</dbReference>
<dbReference type="Gene3D" id="2.180.10.10">
    <property type="entry name" value="RHS repeat-associated core"/>
    <property type="match status" value="1"/>
</dbReference>
<dbReference type="PRINTS" id="PR00394">
    <property type="entry name" value="RHSPROTEIN"/>
</dbReference>
<dbReference type="InterPro" id="IPR056823">
    <property type="entry name" value="TEN-like_YD-shell"/>
</dbReference>
<dbReference type="RefSeq" id="WP_170305906.1">
    <property type="nucleotide sequence ID" value="NZ_WNLA01000037.1"/>
</dbReference>
<dbReference type="AlphaFoldDB" id="A0A6L6Q8I6"/>
<dbReference type="PANTHER" id="PTHR32305:SF15">
    <property type="entry name" value="PROTEIN RHSA-RELATED"/>
    <property type="match status" value="1"/>
</dbReference>
<dbReference type="InterPro" id="IPR050708">
    <property type="entry name" value="T6SS_VgrG/RHS"/>
</dbReference>
<keyword evidence="5" id="KW-1185">Reference proteome</keyword>
<dbReference type="NCBIfam" id="TIGR01643">
    <property type="entry name" value="YD_repeat_2x"/>
    <property type="match status" value="5"/>
</dbReference>
<name>A0A6L6Q8I6_9BURK</name>
<protein>
    <recommendedName>
        <fullName evidence="3">Teneurin-like YD-shell domain-containing protein</fullName>
    </recommendedName>
</protein>
<feature type="region of interest" description="Disordered" evidence="2">
    <location>
        <begin position="26"/>
        <end position="63"/>
    </location>
</feature>
<keyword evidence="1" id="KW-0677">Repeat</keyword>
<dbReference type="EMBL" id="WNLA01000037">
    <property type="protein sequence ID" value="MTW06097.1"/>
    <property type="molecule type" value="Genomic_DNA"/>
</dbReference>
<evidence type="ECO:0000259" key="3">
    <source>
        <dbReference type="Pfam" id="PF25023"/>
    </source>
</evidence>